<sequence length="278" mass="29585">MLANALQHSRRSVQGGKFGAGVIGVMIQNRRANGKGRRLGRGTTGGLKKVTQGVDGRTGWLGTLASLKGALVRGSSRLTIVFGCRKRSKLLPMRIVKTTISQNAPQDREPLTMGTLCFAERVVAAHRGQGVCGFPLSQPLTPVALKFGSVIGHRLRSEVTLQTAGPTIIGGTDYGGVFCFNYLLSEPIIMLILDVQRVPPLQPHQQVTTHSLPGAIDLQRPPVAVPPMPRLHMCIRTPSDAWEQGTLNGMAGNAATTGKEVRKGRTEGTPSGLDACVS</sequence>
<name>A0A0G4HBL4_9ALVE</name>
<evidence type="ECO:0000313" key="2">
    <source>
        <dbReference type="EMBL" id="CEM41157.1"/>
    </source>
</evidence>
<feature type="region of interest" description="Disordered" evidence="1">
    <location>
        <begin position="253"/>
        <end position="278"/>
    </location>
</feature>
<proteinExistence type="predicted"/>
<accession>A0A0G4HBL4</accession>
<organism evidence="2">
    <name type="scientific">Chromera velia CCMP2878</name>
    <dbReference type="NCBI Taxonomy" id="1169474"/>
    <lineage>
        <taxon>Eukaryota</taxon>
        <taxon>Sar</taxon>
        <taxon>Alveolata</taxon>
        <taxon>Colpodellida</taxon>
        <taxon>Chromeraceae</taxon>
        <taxon>Chromera</taxon>
    </lineage>
</organism>
<gene>
    <name evidence="2" type="ORF">Cvel_25846</name>
</gene>
<dbReference type="EMBL" id="CDMZ01002180">
    <property type="protein sequence ID" value="CEM41157.1"/>
    <property type="molecule type" value="Genomic_DNA"/>
</dbReference>
<dbReference type="AlphaFoldDB" id="A0A0G4HBL4"/>
<evidence type="ECO:0000256" key="1">
    <source>
        <dbReference type="SAM" id="MobiDB-lite"/>
    </source>
</evidence>
<protein>
    <submittedName>
        <fullName evidence="2">Uncharacterized protein</fullName>
    </submittedName>
</protein>
<reference evidence="2" key="1">
    <citation type="submission" date="2014-11" db="EMBL/GenBank/DDBJ databases">
        <authorList>
            <person name="Otto D Thomas"/>
            <person name="Naeem Raeece"/>
        </authorList>
    </citation>
    <scope>NUCLEOTIDE SEQUENCE</scope>
</reference>
<dbReference type="PhylomeDB" id="A0A0G4HBL4"/>
<dbReference type="VEuPathDB" id="CryptoDB:Cvel_25846"/>